<sequence length="295" mass="33286">MSPRMYGKVLLFFLGLTLGVMLGILYESSDVNYEKIQRRIMDALKQSNVPLISSREIDKAVQTKGSSVVAKMEQTDPTLHRLIKQNHMFHPSSHALPYYLDNPQRDPSMGQGQSIRKLFKNKKDLQWSGILIEGDQISVPKILSKNRKAFVVPHCLSTQNTTMTVSFGSFSNLGHIVDQESGVQGAQVMDVMCLPLYAILMALKVNYVDYFSLDVEGNELEILKTIPWDKVSILALSVEVTHIGETHTSGSRSEMESFMTSKGYRRMSKVTNRFLLANDIIFVKNGFNEDIFLPD</sequence>
<evidence type="ECO:0000313" key="3">
    <source>
        <dbReference type="EMBL" id="TRY77314.1"/>
    </source>
</evidence>
<feature type="signal peptide" evidence="1">
    <location>
        <begin position="1"/>
        <end position="19"/>
    </location>
</feature>
<dbReference type="PANTHER" id="PTHR34009:SF2">
    <property type="entry name" value="PROTEIN STAR"/>
    <property type="match status" value="1"/>
</dbReference>
<dbReference type="EMBL" id="VCGU01000004">
    <property type="protein sequence ID" value="TRY77314.1"/>
    <property type="molecule type" value="Genomic_DNA"/>
</dbReference>
<gene>
    <name evidence="3" type="ORF">TCAL_03489</name>
</gene>
<feature type="chain" id="PRO_5021879412" description="Methyltransferase FkbM domain-containing protein" evidence="1">
    <location>
        <begin position="20"/>
        <end position="295"/>
    </location>
</feature>
<keyword evidence="4" id="KW-1185">Reference proteome</keyword>
<proteinExistence type="predicted"/>
<evidence type="ECO:0000313" key="4">
    <source>
        <dbReference type="Proteomes" id="UP000318571"/>
    </source>
</evidence>
<reference evidence="3 4" key="1">
    <citation type="journal article" date="2018" name="Nat. Ecol. Evol.">
        <title>Genomic signatures of mitonuclear coevolution across populations of Tigriopus californicus.</title>
        <authorList>
            <person name="Barreto F.S."/>
            <person name="Watson E.T."/>
            <person name="Lima T.G."/>
            <person name="Willett C.S."/>
            <person name="Edmands S."/>
            <person name="Li W."/>
            <person name="Burton R.S."/>
        </authorList>
    </citation>
    <scope>NUCLEOTIDE SEQUENCE [LARGE SCALE GENOMIC DNA]</scope>
    <source>
        <strain evidence="3 4">San Diego</strain>
    </source>
</reference>
<dbReference type="Proteomes" id="UP000318571">
    <property type="component" value="Chromosome 5"/>
</dbReference>
<protein>
    <recommendedName>
        <fullName evidence="2">Methyltransferase FkbM domain-containing protein</fullName>
    </recommendedName>
</protein>
<dbReference type="GO" id="GO:0016197">
    <property type="term" value="P:endosomal transport"/>
    <property type="evidence" value="ECO:0007669"/>
    <property type="project" value="TreeGrafter"/>
</dbReference>
<feature type="domain" description="Methyltransferase FkbM" evidence="2">
    <location>
        <begin position="179"/>
        <end position="265"/>
    </location>
</feature>
<dbReference type="InterPro" id="IPR029063">
    <property type="entry name" value="SAM-dependent_MTases_sf"/>
</dbReference>
<dbReference type="GO" id="GO:0005886">
    <property type="term" value="C:plasma membrane"/>
    <property type="evidence" value="ECO:0007669"/>
    <property type="project" value="TreeGrafter"/>
</dbReference>
<dbReference type="PANTHER" id="PTHR34009">
    <property type="entry name" value="PROTEIN STAR"/>
    <property type="match status" value="1"/>
</dbReference>
<feature type="non-terminal residue" evidence="3">
    <location>
        <position position="295"/>
    </location>
</feature>
<evidence type="ECO:0000256" key="1">
    <source>
        <dbReference type="SAM" id="SignalP"/>
    </source>
</evidence>
<comment type="caution">
    <text evidence="3">The sequence shown here is derived from an EMBL/GenBank/DDBJ whole genome shotgun (WGS) entry which is preliminary data.</text>
</comment>
<dbReference type="GO" id="GO:0006888">
    <property type="term" value="P:endoplasmic reticulum to Golgi vesicle-mediated transport"/>
    <property type="evidence" value="ECO:0007669"/>
    <property type="project" value="TreeGrafter"/>
</dbReference>
<evidence type="ECO:0000259" key="2">
    <source>
        <dbReference type="Pfam" id="PF05050"/>
    </source>
</evidence>
<dbReference type="Pfam" id="PF05050">
    <property type="entry name" value="Methyltransf_21"/>
    <property type="match status" value="1"/>
</dbReference>
<dbReference type="GO" id="GO:0005794">
    <property type="term" value="C:Golgi apparatus"/>
    <property type="evidence" value="ECO:0007669"/>
    <property type="project" value="TreeGrafter"/>
</dbReference>
<organism evidence="3 4">
    <name type="scientific">Tigriopus californicus</name>
    <name type="common">Marine copepod</name>
    <dbReference type="NCBI Taxonomy" id="6832"/>
    <lineage>
        <taxon>Eukaryota</taxon>
        <taxon>Metazoa</taxon>
        <taxon>Ecdysozoa</taxon>
        <taxon>Arthropoda</taxon>
        <taxon>Crustacea</taxon>
        <taxon>Multicrustacea</taxon>
        <taxon>Hexanauplia</taxon>
        <taxon>Copepoda</taxon>
        <taxon>Harpacticoida</taxon>
        <taxon>Harpacticidae</taxon>
        <taxon>Tigriopus</taxon>
    </lineage>
</organism>
<keyword evidence="1" id="KW-0732">Signal</keyword>
<accession>A0A553PI10</accession>
<dbReference type="AlphaFoldDB" id="A0A553PI10"/>
<dbReference type="InterPro" id="IPR006342">
    <property type="entry name" value="FkbM_mtfrase"/>
</dbReference>
<dbReference type="InterPro" id="IPR053202">
    <property type="entry name" value="EGF_Rcpt_Signaling_Reg"/>
</dbReference>
<dbReference type="Gene3D" id="3.40.50.150">
    <property type="entry name" value="Vaccinia Virus protein VP39"/>
    <property type="match status" value="1"/>
</dbReference>
<dbReference type="GO" id="GO:0031902">
    <property type="term" value="C:late endosome membrane"/>
    <property type="evidence" value="ECO:0007669"/>
    <property type="project" value="TreeGrafter"/>
</dbReference>
<name>A0A553PI10_TIGCA</name>
<dbReference type="GO" id="GO:0005789">
    <property type="term" value="C:endoplasmic reticulum membrane"/>
    <property type="evidence" value="ECO:0007669"/>
    <property type="project" value="TreeGrafter"/>
</dbReference>